<dbReference type="OrthoDB" id="9803818at2"/>
<name>A0A1Y4DCQ2_9BACT</name>
<keyword evidence="4 7" id="KW-0547">Nucleotide-binding</keyword>
<comment type="similarity">
    <text evidence="8">Belongs to the NAD synthetase family.</text>
</comment>
<comment type="pathway">
    <text evidence="1 7">Cofactor biosynthesis; NAD(+) biosynthesis; NAD(+) from deamido-NAD(+) (L-Gln route): step 1/1.</text>
</comment>
<dbReference type="NCBIfam" id="TIGR00552">
    <property type="entry name" value="nadE"/>
    <property type="match status" value="1"/>
</dbReference>
<evidence type="ECO:0000256" key="3">
    <source>
        <dbReference type="ARBA" id="ARBA00022598"/>
    </source>
</evidence>
<evidence type="ECO:0000313" key="10">
    <source>
        <dbReference type="EMBL" id="OUO56887.1"/>
    </source>
</evidence>
<dbReference type="InterPro" id="IPR036526">
    <property type="entry name" value="C-N_Hydrolase_sf"/>
</dbReference>
<dbReference type="CDD" id="cd00553">
    <property type="entry name" value="NAD_synthase"/>
    <property type="match status" value="1"/>
</dbReference>
<dbReference type="AlphaFoldDB" id="A0A1Y4DCQ2"/>
<protein>
    <recommendedName>
        <fullName evidence="7">Glutamine-dependent NAD(+) synthetase</fullName>
        <ecNumber evidence="7">6.3.5.1</ecNumber>
    </recommendedName>
    <alternativeName>
        <fullName evidence="7">NAD(+) synthase [glutamine-hydrolyzing]</fullName>
    </alternativeName>
</protein>
<keyword evidence="3 7" id="KW-0436">Ligase</keyword>
<dbReference type="InterPro" id="IPR003694">
    <property type="entry name" value="NAD_synthase"/>
</dbReference>
<dbReference type="PANTHER" id="PTHR23090">
    <property type="entry name" value="NH 3 /GLUTAMINE-DEPENDENT NAD + SYNTHETASE"/>
    <property type="match status" value="1"/>
</dbReference>
<evidence type="ECO:0000256" key="4">
    <source>
        <dbReference type="ARBA" id="ARBA00022741"/>
    </source>
</evidence>
<evidence type="ECO:0000256" key="6">
    <source>
        <dbReference type="ARBA" id="ARBA00023027"/>
    </source>
</evidence>
<evidence type="ECO:0000256" key="5">
    <source>
        <dbReference type="ARBA" id="ARBA00022840"/>
    </source>
</evidence>
<comment type="caution">
    <text evidence="10">The sequence shown here is derived from an EMBL/GenBank/DDBJ whole genome shotgun (WGS) entry which is preliminary data.</text>
</comment>
<dbReference type="GO" id="GO:0005524">
    <property type="term" value="F:ATP binding"/>
    <property type="evidence" value="ECO:0007669"/>
    <property type="project" value="UniProtKB-UniRule"/>
</dbReference>
<sequence>MKINLVSFNPLAADTADNSARVLDLLRAPAPQADIWVLPEAALCGCPLFDLFDDKRLLAQNLAALKEIAKETKETAVVLGYMDKQNGAPATAAAFIYKGKITKIFDTETVSYKGKRLQLVLGTPDQAPADPDADAVLFLAARPYLKGNIAPRVDALKKFAKKHGVPSLLCCLLGGGDGMIFDGLLAAADKKGSLILLGEPFREQTLTFDLDEKYTPVSYKKPWQEELLSALAFGLRDYVHKSGMDKVMFGISGGIDSAFTAVLAAKALGGESVYCVSLPSYCTSDLSKTLAGQLARTLGVNLEEVGVIPALGGVKEAISHIVSHPKDTTEQELQSRLRTTILGALASEYHAMLISTDDKSECAVGSFVLYGDAGGSLQPIGDLYKSEIYELAEYINKQGELIPRGIIERAPTSELSPNQKDEDQLPPYSVLDKMLRAYLEEGKTPEEISKKFHVKAAVVQDVLTRVNQADLKRRQTAPALQVSAHPFASVLRPIIKKVNL</sequence>
<reference evidence="11" key="1">
    <citation type="submission" date="2017-04" db="EMBL/GenBank/DDBJ databases">
        <title>Function of individual gut microbiota members based on whole genome sequencing of pure cultures obtained from chicken caecum.</title>
        <authorList>
            <person name="Medvecky M."/>
            <person name="Cejkova D."/>
            <person name="Polansky O."/>
            <person name="Karasova D."/>
            <person name="Kubasova T."/>
            <person name="Cizek A."/>
            <person name="Rychlik I."/>
        </authorList>
    </citation>
    <scope>NUCLEOTIDE SEQUENCE [LARGE SCALE GENOMIC DNA]</scope>
    <source>
        <strain evidence="11">An273</strain>
    </source>
</reference>
<organism evidence="10 11">
    <name type="scientific">Candidatus Avelusimicrobium gallicola</name>
    <dbReference type="NCBI Taxonomy" id="2562704"/>
    <lineage>
        <taxon>Bacteria</taxon>
        <taxon>Pseudomonadati</taxon>
        <taxon>Elusimicrobiota</taxon>
        <taxon>Elusimicrobia</taxon>
        <taxon>Elusimicrobiales</taxon>
        <taxon>Elusimicrobiaceae</taxon>
        <taxon>Candidatus Avelusimicrobium</taxon>
    </lineage>
</organism>
<dbReference type="PIRSF" id="PIRSF006630">
    <property type="entry name" value="NADS_GAT"/>
    <property type="match status" value="1"/>
</dbReference>
<dbReference type="GO" id="GO:0003952">
    <property type="term" value="F:NAD+ synthase (glutamine-hydrolyzing) activity"/>
    <property type="evidence" value="ECO:0007669"/>
    <property type="project" value="UniProtKB-UniRule"/>
</dbReference>
<evidence type="ECO:0000259" key="9">
    <source>
        <dbReference type="PROSITE" id="PS50263"/>
    </source>
</evidence>
<dbReference type="GO" id="GO:0005737">
    <property type="term" value="C:cytoplasm"/>
    <property type="evidence" value="ECO:0007669"/>
    <property type="project" value="InterPro"/>
</dbReference>
<dbReference type="Gene3D" id="3.60.110.10">
    <property type="entry name" value="Carbon-nitrogen hydrolase"/>
    <property type="match status" value="2"/>
</dbReference>
<dbReference type="RefSeq" id="WP_087287920.1">
    <property type="nucleotide sequence ID" value="NZ_NFJD01000002.1"/>
</dbReference>
<dbReference type="InterPro" id="IPR003010">
    <property type="entry name" value="C-N_Hydrolase"/>
</dbReference>
<dbReference type="SUPFAM" id="SSF52402">
    <property type="entry name" value="Adenine nucleotide alpha hydrolases-like"/>
    <property type="match status" value="1"/>
</dbReference>
<dbReference type="InterPro" id="IPR022310">
    <property type="entry name" value="NAD/GMP_synthase"/>
</dbReference>
<dbReference type="EMBL" id="NFJD01000002">
    <property type="protein sequence ID" value="OUO56887.1"/>
    <property type="molecule type" value="Genomic_DNA"/>
</dbReference>
<dbReference type="GO" id="GO:0004359">
    <property type="term" value="F:glutaminase activity"/>
    <property type="evidence" value="ECO:0007669"/>
    <property type="project" value="InterPro"/>
</dbReference>
<evidence type="ECO:0000256" key="1">
    <source>
        <dbReference type="ARBA" id="ARBA00005188"/>
    </source>
</evidence>
<dbReference type="GO" id="GO:0009435">
    <property type="term" value="P:NAD+ biosynthetic process"/>
    <property type="evidence" value="ECO:0007669"/>
    <property type="project" value="UniProtKB-UniRule"/>
</dbReference>
<feature type="domain" description="CN hydrolase" evidence="9">
    <location>
        <begin position="1"/>
        <end position="280"/>
    </location>
</feature>
<proteinExistence type="inferred from homology"/>
<keyword evidence="11" id="KW-1185">Reference proteome</keyword>
<dbReference type="InterPro" id="IPR014445">
    <property type="entry name" value="Gln-dep_NAD_synthase"/>
</dbReference>
<gene>
    <name evidence="10" type="ORF">B5F75_03320</name>
</gene>
<comment type="similarity">
    <text evidence="2 7">In the C-terminal section; belongs to the NAD synthetase family.</text>
</comment>
<keyword evidence="5 7" id="KW-0067">ATP-binding</keyword>
<dbReference type="Gene3D" id="3.40.50.620">
    <property type="entry name" value="HUPs"/>
    <property type="match status" value="1"/>
</dbReference>
<dbReference type="SUPFAM" id="SSF56317">
    <property type="entry name" value="Carbon-nitrogen hydrolase"/>
    <property type="match status" value="1"/>
</dbReference>
<accession>A0A1Y4DCQ2</accession>
<dbReference type="EC" id="6.3.5.1" evidence="7"/>
<dbReference type="Proteomes" id="UP000196368">
    <property type="component" value="Unassembled WGS sequence"/>
</dbReference>
<evidence type="ECO:0000256" key="8">
    <source>
        <dbReference type="RuleBase" id="RU003811"/>
    </source>
</evidence>
<comment type="catalytic activity">
    <reaction evidence="7">
        <text>deamido-NAD(+) + L-glutamine + ATP + H2O = L-glutamate + AMP + diphosphate + NAD(+) + H(+)</text>
        <dbReference type="Rhea" id="RHEA:24384"/>
        <dbReference type="ChEBI" id="CHEBI:15377"/>
        <dbReference type="ChEBI" id="CHEBI:15378"/>
        <dbReference type="ChEBI" id="CHEBI:29985"/>
        <dbReference type="ChEBI" id="CHEBI:30616"/>
        <dbReference type="ChEBI" id="CHEBI:33019"/>
        <dbReference type="ChEBI" id="CHEBI:57540"/>
        <dbReference type="ChEBI" id="CHEBI:58359"/>
        <dbReference type="ChEBI" id="CHEBI:58437"/>
        <dbReference type="ChEBI" id="CHEBI:456215"/>
        <dbReference type="EC" id="6.3.5.1"/>
    </reaction>
</comment>
<evidence type="ECO:0000256" key="2">
    <source>
        <dbReference type="ARBA" id="ARBA00007145"/>
    </source>
</evidence>
<dbReference type="PANTHER" id="PTHR23090:SF9">
    <property type="entry name" value="GLUTAMINE-DEPENDENT NAD(+) SYNTHETASE"/>
    <property type="match status" value="1"/>
</dbReference>
<dbReference type="Pfam" id="PF02540">
    <property type="entry name" value="NAD_synthase"/>
    <property type="match status" value="1"/>
</dbReference>
<dbReference type="UniPathway" id="UPA00253">
    <property type="reaction ID" value="UER00334"/>
</dbReference>
<keyword evidence="6 7" id="KW-0520">NAD</keyword>
<evidence type="ECO:0000256" key="7">
    <source>
        <dbReference type="PIRNR" id="PIRNR006630"/>
    </source>
</evidence>
<dbReference type="InterPro" id="IPR014729">
    <property type="entry name" value="Rossmann-like_a/b/a_fold"/>
</dbReference>
<evidence type="ECO:0000313" key="11">
    <source>
        <dbReference type="Proteomes" id="UP000196368"/>
    </source>
</evidence>
<dbReference type="PROSITE" id="PS50263">
    <property type="entry name" value="CN_HYDROLASE"/>
    <property type="match status" value="1"/>
</dbReference>